<sequence>MSTQITGQETAQHVPAAPQASNWLKRYYFIRFAFSAVWVALAFGVAKNLPPLAAVMLVVYPLWDALANFVDAQRSGGLTRNKSQLLNFVVSVVTAIAVAVALQRSNNDVLIVFGIWAGFSGLLQLAAAVGRWKTAGAQWAMILSGAQSTLVSGVMIKMAYGTEPVGIANIAPYAAFGAFYFLVSAVSLAISALERPAPRAKSRSGRHVASLAAGTHDDFIALFCFPGEASASAFTLC</sequence>
<gene>
    <name evidence="2" type="ORF">J2W52_005410</name>
</gene>
<feature type="transmembrane region" description="Helical" evidence="1">
    <location>
        <begin position="139"/>
        <end position="160"/>
    </location>
</feature>
<keyword evidence="3" id="KW-1185">Reference proteome</keyword>
<keyword evidence="1" id="KW-1133">Transmembrane helix</keyword>
<keyword evidence="1" id="KW-0472">Membrane</keyword>
<dbReference type="RefSeq" id="WP_310235273.1">
    <property type="nucleotide sequence ID" value="NZ_JAVDUP010000010.1"/>
</dbReference>
<evidence type="ECO:0000256" key="1">
    <source>
        <dbReference type="SAM" id="Phobius"/>
    </source>
</evidence>
<evidence type="ECO:0000313" key="2">
    <source>
        <dbReference type="EMBL" id="MDR6903777.1"/>
    </source>
</evidence>
<name>A0ABU1SZ91_9HYPH</name>
<reference evidence="2 3" key="1">
    <citation type="submission" date="2023-07" db="EMBL/GenBank/DDBJ databases">
        <title>Sorghum-associated microbial communities from plants grown in Nebraska, USA.</title>
        <authorList>
            <person name="Schachtman D."/>
        </authorList>
    </citation>
    <scope>NUCLEOTIDE SEQUENCE [LARGE SCALE GENOMIC DNA]</scope>
    <source>
        <strain evidence="2 3">3199</strain>
    </source>
</reference>
<accession>A0ABU1SZ91</accession>
<evidence type="ECO:0000313" key="3">
    <source>
        <dbReference type="Proteomes" id="UP001250791"/>
    </source>
</evidence>
<protein>
    <submittedName>
        <fullName evidence="2">Uncharacterized membrane protein HdeD (DUF308 family)</fullName>
    </submittedName>
</protein>
<feature type="transmembrane region" description="Helical" evidence="1">
    <location>
        <begin position="172"/>
        <end position="193"/>
    </location>
</feature>
<feature type="transmembrane region" description="Helical" evidence="1">
    <location>
        <begin position="52"/>
        <end position="72"/>
    </location>
</feature>
<organism evidence="2 3">
    <name type="scientific">Rhizobium miluonense</name>
    <dbReference type="NCBI Taxonomy" id="411945"/>
    <lineage>
        <taxon>Bacteria</taxon>
        <taxon>Pseudomonadati</taxon>
        <taxon>Pseudomonadota</taxon>
        <taxon>Alphaproteobacteria</taxon>
        <taxon>Hyphomicrobiales</taxon>
        <taxon>Rhizobiaceae</taxon>
        <taxon>Rhizobium/Agrobacterium group</taxon>
        <taxon>Rhizobium</taxon>
    </lineage>
</organism>
<feature type="transmembrane region" description="Helical" evidence="1">
    <location>
        <begin position="28"/>
        <end position="46"/>
    </location>
</feature>
<feature type="transmembrane region" description="Helical" evidence="1">
    <location>
        <begin position="109"/>
        <end position="127"/>
    </location>
</feature>
<comment type="caution">
    <text evidence="2">The sequence shown here is derived from an EMBL/GenBank/DDBJ whole genome shotgun (WGS) entry which is preliminary data.</text>
</comment>
<feature type="transmembrane region" description="Helical" evidence="1">
    <location>
        <begin position="84"/>
        <end position="103"/>
    </location>
</feature>
<proteinExistence type="predicted"/>
<dbReference type="Proteomes" id="UP001250791">
    <property type="component" value="Unassembled WGS sequence"/>
</dbReference>
<dbReference type="EMBL" id="JAVDUP010000010">
    <property type="protein sequence ID" value="MDR6903777.1"/>
    <property type="molecule type" value="Genomic_DNA"/>
</dbReference>
<keyword evidence="1" id="KW-0812">Transmembrane</keyword>